<dbReference type="InterPro" id="IPR046347">
    <property type="entry name" value="bZIP_sf"/>
</dbReference>
<dbReference type="InterPro" id="IPR012900">
    <property type="entry name" value="MFMR"/>
</dbReference>
<dbReference type="CDD" id="cd14702">
    <property type="entry name" value="bZIP_plant_GBF1"/>
    <property type="match status" value="1"/>
</dbReference>
<dbReference type="Gene3D" id="1.20.5.170">
    <property type="match status" value="1"/>
</dbReference>
<keyword evidence="10" id="KW-1185">Reference proteome</keyword>
<feature type="region of interest" description="Disordered" evidence="7">
    <location>
        <begin position="330"/>
        <end position="396"/>
    </location>
</feature>
<organism evidence="9 10">
    <name type="scientific">Lithospermum erythrorhizon</name>
    <name type="common">Purple gromwell</name>
    <name type="synonym">Lithospermum officinale var. erythrorhizon</name>
    <dbReference type="NCBI Taxonomy" id="34254"/>
    <lineage>
        <taxon>Eukaryota</taxon>
        <taxon>Viridiplantae</taxon>
        <taxon>Streptophyta</taxon>
        <taxon>Embryophyta</taxon>
        <taxon>Tracheophyta</taxon>
        <taxon>Spermatophyta</taxon>
        <taxon>Magnoliopsida</taxon>
        <taxon>eudicotyledons</taxon>
        <taxon>Gunneridae</taxon>
        <taxon>Pentapetalae</taxon>
        <taxon>asterids</taxon>
        <taxon>lamiids</taxon>
        <taxon>Boraginales</taxon>
        <taxon>Boraginaceae</taxon>
        <taxon>Boraginoideae</taxon>
        <taxon>Lithospermeae</taxon>
        <taxon>Lithospermum</taxon>
    </lineage>
</organism>
<feature type="compositionally biased region" description="Low complexity" evidence="7">
    <location>
        <begin position="144"/>
        <end position="161"/>
    </location>
</feature>
<evidence type="ECO:0000256" key="7">
    <source>
        <dbReference type="SAM" id="MobiDB-lite"/>
    </source>
</evidence>
<dbReference type="PROSITE" id="PS00036">
    <property type="entry name" value="BZIP_BASIC"/>
    <property type="match status" value="1"/>
</dbReference>
<dbReference type="InterPro" id="IPR004827">
    <property type="entry name" value="bZIP"/>
</dbReference>
<feature type="region of interest" description="Disordered" evidence="7">
    <location>
        <begin position="250"/>
        <end position="279"/>
    </location>
</feature>
<gene>
    <name evidence="9" type="ORF">LIER_32964</name>
</gene>
<comment type="subcellular location">
    <subcellularLocation>
        <location evidence="1">Nucleus</location>
    </subcellularLocation>
</comment>
<feature type="compositionally biased region" description="Basic and acidic residues" evidence="7">
    <location>
        <begin position="252"/>
        <end position="270"/>
    </location>
</feature>
<dbReference type="PANTHER" id="PTHR45967:SF1">
    <property type="entry name" value="G-BOX-BINDING FACTOR 3"/>
    <property type="match status" value="1"/>
</dbReference>
<dbReference type="PANTHER" id="PTHR45967">
    <property type="entry name" value="G-BOX-BINDING FACTOR 3-RELATED"/>
    <property type="match status" value="1"/>
</dbReference>
<evidence type="ECO:0000256" key="1">
    <source>
        <dbReference type="ARBA" id="ARBA00004123"/>
    </source>
</evidence>
<evidence type="ECO:0000313" key="10">
    <source>
        <dbReference type="Proteomes" id="UP001454036"/>
    </source>
</evidence>
<feature type="region of interest" description="Disordered" evidence="7">
    <location>
        <begin position="131"/>
        <end position="194"/>
    </location>
</feature>
<dbReference type="Pfam" id="PF00170">
    <property type="entry name" value="bZIP_1"/>
    <property type="match status" value="1"/>
</dbReference>
<dbReference type="Pfam" id="PF07777">
    <property type="entry name" value="MFMR"/>
    <property type="match status" value="1"/>
</dbReference>
<dbReference type="Pfam" id="PF16596">
    <property type="entry name" value="MFMR_assoc"/>
    <property type="match status" value="1"/>
</dbReference>
<proteinExistence type="inferred from homology"/>
<dbReference type="GO" id="GO:0003700">
    <property type="term" value="F:DNA-binding transcription factor activity"/>
    <property type="evidence" value="ECO:0007669"/>
    <property type="project" value="InterPro"/>
</dbReference>
<dbReference type="InterPro" id="IPR044827">
    <property type="entry name" value="GBF-like"/>
</dbReference>
<protein>
    <recommendedName>
        <fullName evidence="8">BZIP domain-containing protein</fullName>
    </recommendedName>
</protein>
<evidence type="ECO:0000256" key="4">
    <source>
        <dbReference type="ARBA" id="ARBA00023125"/>
    </source>
</evidence>
<keyword evidence="4" id="KW-0238">DNA-binding</keyword>
<comment type="caution">
    <text evidence="9">The sequence shown here is derived from an EMBL/GenBank/DDBJ whole genome shotgun (WGS) entry which is preliminary data.</text>
</comment>
<dbReference type="InterPro" id="IPR045314">
    <property type="entry name" value="bZIP_plant_GBF1"/>
</dbReference>
<sequence length="396" mass="42817">MGNSEDGKSCKVEKSSPVVEQTNMHVYPDWATMQAYYGPRVAVSPYFNPAVASGHPPHPYMWGPPQSMMTPYGAPYAVYPHGGVYAHPGLPLANASLGMDTPTKSSANSDQSLVKKLKEFDGLAMSIGNGNTSSIEGGANNGISQSSGETEGSSGGSNESSAEADRKGKKRSREGSNSNDEDGQGNPQIGPPIVKEVSGAASGMLMVALADGGNKNSTDTSMELELKTSAIPNERNNIIKSQRVPAEPWLQNERELKREKRKQSNRESARRSRLRKQAEAEELAVKVQSLTALNMSLKSEIIKLAENSKKLKLENTAIMDKLHNARAQTESMSIGKMDGRREHPVHTADLLTKVDKNSSSLDENNEEKERFENKRSEAKLYPLLGASSRTDTVAAG</sequence>
<dbReference type="SUPFAM" id="SSF57959">
    <property type="entry name" value="Leucine zipper domain"/>
    <property type="match status" value="1"/>
</dbReference>
<dbReference type="PROSITE" id="PS50217">
    <property type="entry name" value="BZIP"/>
    <property type="match status" value="1"/>
</dbReference>
<dbReference type="GO" id="GO:0005634">
    <property type="term" value="C:nucleus"/>
    <property type="evidence" value="ECO:0007669"/>
    <property type="project" value="UniProtKB-SubCell"/>
</dbReference>
<feature type="compositionally biased region" description="Basic and acidic residues" evidence="7">
    <location>
        <begin position="337"/>
        <end position="356"/>
    </location>
</feature>
<comment type="similarity">
    <text evidence="2">Belongs to the bZIP family.</text>
</comment>
<evidence type="ECO:0000256" key="2">
    <source>
        <dbReference type="ARBA" id="ARBA00007163"/>
    </source>
</evidence>
<evidence type="ECO:0000259" key="8">
    <source>
        <dbReference type="PROSITE" id="PS50217"/>
    </source>
</evidence>
<dbReference type="Proteomes" id="UP001454036">
    <property type="component" value="Unassembled WGS sequence"/>
</dbReference>
<dbReference type="SMART" id="SM00338">
    <property type="entry name" value="BRLZ"/>
    <property type="match status" value="1"/>
</dbReference>
<evidence type="ECO:0000313" key="9">
    <source>
        <dbReference type="EMBL" id="GAA0185676.1"/>
    </source>
</evidence>
<feature type="compositionally biased region" description="Basic and acidic residues" evidence="7">
    <location>
        <begin position="367"/>
        <end position="378"/>
    </location>
</feature>
<dbReference type="GO" id="GO:0000976">
    <property type="term" value="F:transcription cis-regulatory region binding"/>
    <property type="evidence" value="ECO:0007669"/>
    <property type="project" value="UniProtKB-ARBA"/>
</dbReference>
<keyword evidence="5" id="KW-0804">Transcription</keyword>
<evidence type="ECO:0000256" key="6">
    <source>
        <dbReference type="ARBA" id="ARBA00023242"/>
    </source>
</evidence>
<dbReference type="EMBL" id="BAABME010012949">
    <property type="protein sequence ID" value="GAA0185676.1"/>
    <property type="molecule type" value="Genomic_DNA"/>
</dbReference>
<evidence type="ECO:0000256" key="5">
    <source>
        <dbReference type="ARBA" id="ARBA00023163"/>
    </source>
</evidence>
<keyword evidence="3" id="KW-0805">Transcription regulation</keyword>
<accession>A0AAV3RVA6</accession>
<evidence type="ECO:0000256" key="3">
    <source>
        <dbReference type="ARBA" id="ARBA00023015"/>
    </source>
</evidence>
<reference evidence="9 10" key="1">
    <citation type="submission" date="2024-01" db="EMBL/GenBank/DDBJ databases">
        <title>The complete chloroplast genome sequence of Lithospermum erythrorhizon: insights into the phylogenetic relationship among Boraginaceae species and the maternal lineages of purple gromwells.</title>
        <authorList>
            <person name="Okada T."/>
            <person name="Watanabe K."/>
        </authorList>
    </citation>
    <scope>NUCLEOTIDE SEQUENCE [LARGE SCALE GENOMIC DNA]</scope>
</reference>
<keyword evidence="6" id="KW-0539">Nucleus</keyword>
<feature type="domain" description="BZIP" evidence="8">
    <location>
        <begin position="255"/>
        <end position="318"/>
    </location>
</feature>
<feature type="compositionally biased region" description="Polar residues" evidence="7">
    <location>
        <begin position="387"/>
        <end position="396"/>
    </location>
</feature>
<name>A0AAV3RVA6_LITER</name>
<dbReference type="AlphaFoldDB" id="A0AAV3RVA6"/>